<keyword evidence="1" id="KW-0812">Transmembrane</keyword>
<reference evidence="2" key="1">
    <citation type="journal article" date="2021" name="Nat. Commun.">
        <title>Genetic determinants of endophytism in the Arabidopsis root mycobiome.</title>
        <authorList>
            <person name="Mesny F."/>
            <person name="Miyauchi S."/>
            <person name="Thiergart T."/>
            <person name="Pickel B."/>
            <person name="Atanasova L."/>
            <person name="Karlsson M."/>
            <person name="Huettel B."/>
            <person name="Barry K.W."/>
            <person name="Haridas S."/>
            <person name="Chen C."/>
            <person name="Bauer D."/>
            <person name="Andreopoulos W."/>
            <person name="Pangilinan J."/>
            <person name="LaButti K."/>
            <person name="Riley R."/>
            <person name="Lipzen A."/>
            <person name="Clum A."/>
            <person name="Drula E."/>
            <person name="Henrissat B."/>
            <person name="Kohler A."/>
            <person name="Grigoriev I.V."/>
            <person name="Martin F.M."/>
            <person name="Hacquard S."/>
        </authorList>
    </citation>
    <scope>NUCLEOTIDE SEQUENCE</scope>
    <source>
        <strain evidence="2">MPI-SDFR-AT-0068</strain>
    </source>
</reference>
<evidence type="ECO:0000313" key="3">
    <source>
        <dbReference type="Proteomes" id="UP000813427"/>
    </source>
</evidence>
<gene>
    <name evidence="2" type="ORF">BKA59DRAFT_320108</name>
</gene>
<accession>A0A8K0RL18</accession>
<proteinExistence type="predicted"/>
<protein>
    <submittedName>
        <fullName evidence="2">Uncharacterized protein</fullName>
    </submittedName>
</protein>
<dbReference type="OrthoDB" id="5036790at2759"/>
<comment type="caution">
    <text evidence="2">The sequence shown here is derived from an EMBL/GenBank/DDBJ whole genome shotgun (WGS) entry which is preliminary data.</text>
</comment>
<evidence type="ECO:0000313" key="2">
    <source>
        <dbReference type="EMBL" id="KAH7233661.1"/>
    </source>
</evidence>
<organism evidence="2 3">
    <name type="scientific">Fusarium tricinctum</name>
    <dbReference type="NCBI Taxonomy" id="61284"/>
    <lineage>
        <taxon>Eukaryota</taxon>
        <taxon>Fungi</taxon>
        <taxon>Dikarya</taxon>
        <taxon>Ascomycota</taxon>
        <taxon>Pezizomycotina</taxon>
        <taxon>Sordariomycetes</taxon>
        <taxon>Hypocreomycetidae</taxon>
        <taxon>Hypocreales</taxon>
        <taxon>Nectriaceae</taxon>
        <taxon>Fusarium</taxon>
        <taxon>Fusarium tricinctum species complex</taxon>
    </lineage>
</organism>
<feature type="transmembrane region" description="Helical" evidence="1">
    <location>
        <begin position="188"/>
        <end position="211"/>
    </location>
</feature>
<keyword evidence="1" id="KW-0472">Membrane</keyword>
<dbReference type="Proteomes" id="UP000813427">
    <property type="component" value="Unassembled WGS sequence"/>
</dbReference>
<sequence length="270" mass="30391">MDIALKWLGQAVGFAAPYPYQNVYPTLTAARHVRSLSLFTSRDQETHAGTKSDQTFLLTIYPIKGIGIWLVECPVRYFVKFYLGNLLYSFLITCIITILLAPLTLLWIRSITSNTTFSLKHSTRSLCCDTSTQWVHFIGTLLTCDMAEEVIHLSIDQAFGSFTPDPDAMGALSPAEAQRIGRKLMASIMVTSAVIRVMWVPKTVVIVAAALDPEEKRGMYEFYMYIKESVTDMPLSLWVRFGIYHCIAAMITFCFGLFGTVSIYLDFSRP</sequence>
<feature type="transmembrane region" description="Helical" evidence="1">
    <location>
        <begin position="242"/>
        <end position="265"/>
    </location>
</feature>
<evidence type="ECO:0000256" key="1">
    <source>
        <dbReference type="SAM" id="Phobius"/>
    </source>
</evidence>
<keyword evidence="3" id="KW-1185">Reference proteome</keyword>
<feature type="transmembrane region" description="Helical" evidence="1">
    <location>
        <begin position="86"/>
        <end position="108"/>
    </location>
</feature>
<name>A0A8K0RL18_9HYPO</name>
<keyword evidence="1" id="KW-1133">Transmembrane helix</keyword>
<dbReference type="AlphaFoldDB" id="A0A8K0RL18"/>
<dbReference type="EMBL" id="JAGPXF010000008">
    <property type="protein sequence ID" value="KAH7233661.1"/>
    <property type="molecule type" value="Genomic_DNA"/>
</dbReference>